<dbReference type="AlphaFoldDB" id="A0A1G1Z886"/>
<evidence type="ECO:0000313" key="1">
    <source>
        <dbReference type="EMBL" id="OGY60851.1"/>
    </source>
</evidence>
<dbReference type="Proteomes" id="UP000178808">
    <property type="component" value="Unassembled WGS sequence"/>
</dbReference>
<evidence type="ECO:0000313" key="2">
    <source>
        <dbReference type="Proteomes" id="UP000178808"/>
    </source>
</evidence>
<protein>
    <submittedName>
        <fullName evidence="1">Uncharacterized protein</fullName>
    </submittedName>
</protein>
<name>A0A1G1Z886_9BACT</name>
<organism evidence="1 2">
    <name type="scientific">Candidatus Colwellbacteria bacterium RIFCSPLOWO2_02_FULL_44_20b</name>
    <dbReference type="NCBI Taxonomy" id="1797691"/>
    <lineage>
        <taxon>Bacteria</taxon>
        <taxon>Candidatus Colwelliibacteriota</taxon>
    </lineage>
</organism>
<accession>A0A1G1Z886</accession>
<comment type="caution">
    <text evidence="1">The sequence shown here is derived from an EMBL/GenBank/DDBJ whole genome shotgun (WGS) entry which is preliminary data.</text>
</comment>
<reference evidence="1 2" key="1">
    <citation type="journal article" date="2016" name="Nat. Commun.">
        <title>Thousands of microbial genomes shed light on interconnected biogeochemical processes in an aquifer system.</title>
        <authorList>
            <person name="Anantharaman K."/>
            <person name="Brown C.T."/>
            <person name="Hug L.A."/>
            <person name="Sharon I."/>
            <person name="Castelle C.J."/>
            <person name="Probst A.J."/>
            <person name="Thomas B.C."/>
            <person name="Singh A."/>
            <person name="Wilkins M.J."/>
            <person name="Karaoz U."/>
            <person name="Brodie E.L."/>
            <person name="Williams K.H."/>
            <person name="Hubbard S.S."/>
            <person name="Banfield J.F."/>
        </authorList>
    </citation>
    <scope>NUCLEOTIDE SEQUENCE [LARGE SCALE GENOMIC DNA]</scope>
</reference>
<proteinExistence type="predicted"/>
<dbReference type="EMBL" id="MHIZ01000003">
    <property type="protein sequence ID" value="OGY60851.1"/>
    <property type="molecule type" value="Genomic_DNA"/>
</dbReference>
<sequence>MKTFVKTITILVVLAAASYWVYDQLERNYLIGGSREERAARELEKRKNSLERIYSEKFEPVIDSKEDAGEHKSIYARIEAMVRFPVLYPEVISEGYKLEEVYAIAPSPNANPNSLDKGGFWIAYRNGNKVFKLTEGGEGTKSLGTGNRIKFEKGTLMMSWILDGKNGRTNILRFGGTLQYEYTLSSLELEEKELIDIAAEILGIKGESWEYQELWFKPSTIIKPEEGNETQSE</sequence>
<gene>
    <name evidence="1" type="ORF">A3I31_03245</name>
</gene>